<dbReference type="InterPro" id="IPR003594">
    <property type="entry name" value="HATPase_dom"/>
</dbReference>
<dbReference type="PROSITE" id="PS50109">
    <property type="entry name" value="HIS_KIN"/>
    <property type="match status" value="1"/>
</dbReference>
<name>A0A0F9W7N7_9ZZZZ</name>
<dbReference type="PANTHER" id="PTHR44936">
    <property type="entry name" value="SENSOR PROTEIN CREC"/>
    <property type="match status" value="1"/>
</dbReference>
<keyword evidence="4" id="KW-0808">Transferase</keyword>
<dbReference type="InterPro" id="IPR036890">
    <property type="entry name" value="HATPase_C_sf"/>
</dbReference>
<evidence type="ECO:0000256" key="7">
    <source>
        <dbReference type="ARBA" id="ARBA00022840"/>
    </source>
</evidence>
<evidence type="ECO:0000256" key="4">
    <source>
        <dbReference type="ARBA" id="ARBA00022679"/>
    </source>
</evidence>
<dbReference type="InterPro" id="IPR050980">
    <property type="entry name" value="2C_sensor_his_kinase"/>
</dbReference>
<feature type="transmembrane region" description="Helical" evidence="8">
    <location>
        <begin position="144"/>
        <end position="164"/>
    </location>
</feature>
<keyword evidence="7" id="KW-0067">ATP-binding</keyword>
<dbReference type="CDD" id="cd00082">
    <property type="entry name" value="HisKA"/>
    <property type="match status" value="1"/>
</dbReference>
<dbReference type="PRINTS" id="PR00344">
    <property type="entry name" value="BCTRLSENSOR"/>
</dbReference>
<gene>
    <name evidence="10" type="ORF">LCGC14_0049660</name>
</gene>
<dbReference type="Gene3D" id="1.10.287.130">
    <property type="match status" value="1"/>
</dbReference>
<keyword evidence="5" id="KW-0547">Nucleotide-binding</keyword>
<evidence type="ECO:0000256" key="6">
    <source>
        <dbReference type="ARBA" id="ARBA00022777"/>
    </source>
</evidence>
<dbReference type="InterPro" id="IPR003661">
    <property type="entry name" value="HisK_dim/P_dom"/>
</dbReference>
<evidence type="ECO:0000256" key="2">
    <source>
        <dbReference type="ARBA" id="ARBA00012438"/>
    </source>
</evidence>
<evidence type="ECO:0000259" key="9">
    <source>
        <dbReference type="PROSITE" id="PS50109"/>
    </source>
</evidence>
<feature type="transmembrane region" description="Helical" evidence="8">
    <location>
        <begin position="113"/>
        <end position="137"/>
    </location>
</feature>
<dbReference type="EMBL" id="LAZR01000010">
    <property type="protein sequence ID" value="KKO08268.1"/>
    <property type="molecule type" value="Genomic_DNA"/>
</dbReference>
<dbReference type="SMART" id="SM00387">
    <property type="entry name" value="HATPase_c"/>
    <property type="match status" value="1"/>
</dbReference>
<evidence type="ECO:0000256" key="5">
    <source>
        <dbReference type="ARBA" id="ARBA00022741"/>
    </source>
</evidence>
<feature type="domain" description="Histidine kinase" evidence="9">
    <location>
        <begin position="220"/>
        <end position="425"/>
    </location>
</feature>
<feature type="transmembrane region" description="Helical" evidence="8">
    <location>
        <begin position="170"/>
        <end position="188"/>
    </location>
</feature>
<evidence type="ECO:0000256" key="1">
    <source>
        <dbReference type="ARBA" id="ARBA00000085"/>
    </source>
</evidence>
<keyword evidence="8" id="KW-1133">Transmembrane helix</keyword>
<sequence length="431" mass="47446">MSKRSFMSPNTLALSPSRQNLWRLILIRLLVLLAQSVSVMAAYLSGWLSLPWGPLLLALGGSALVSILTLLRLGRGWPVTSIEYALQLLFDMFIHSVLLYYSGGPTNPFVSYYLVPLTIAAATLPWFFTAVLAVVAVTSYSALLVWYVPLAAFDIPLGGGLVSLHVIGMWLNFAMSAGLISLFVVRMADALRQHAGRLAERREQSIRDAQLLGIASVAAGAAHELSTPLSTMSVLLKDLRKDYAEPALQEDLALLQEQVKLCKESLQHMVRSAEDNRRQPERVELADDWLRAMLARWQLMRPEVSWQWQPLPTGEVPSLQASPELGQAMLNLLNNAADACPEGIRISLAWDQRCITLSIHDRGPGVPLHIAEQLGTAFLTTKGKKGFGLGLFLSQAAVERIGGTVRLFNQDEGGTLTEVKLPIAQEIRHER</sequence>
<dbReference type="SUPFAM" id="SSF55874">
    <property type="entry name" value="ATPase domain of HSP90 chaperone/DNA topoisomerase II/histidine kinase"/>
    <property type="match status" value="1"/>
</dbReference>
<dbReference type="Pfam" id="PF02518">
    <property type="entry name" value="HATPase_c"/>
    <property type="match status" value="1"/>
</dbReference>
<keyword evidence="8" id="KW-0812">Transmembrane</keyword>
<comment type="catalytic activity">
    <reaction evidence="1">
        <text>ATP + protein L-histidine = ADP + protein N-phospho-L-histidine.</text>
        <dbReference type="EC" id="2.7.13.3"/>
    </reaction>
</comment>
<organism evidence="10">
    <name type="scientific">marine sediment metagenome</name>
    <dbReference type="NCBI Taxonomy" id="412755"/>
    <lineage>
        <taxon>unclassified sequences</taxon>
        <taxon>metagenomes</taxon>
        <taxon>ecological metagenomes</taxon>
    </lineage>
</organism>
<evidence type="ECO:0000256" key="3">
    <source>
        <dbReference type="ARBA" id="ARBA00022553"/>
    </source>
</evidence>
<dbReference type="EC" id="2.7.13.3" evidence="2"/>
<comment type="caution">
    <text evidence="10">The sequence shown here is derived from an EMBL/GenBank/DDBJ whole genome shotgun (WGS) entry which is preliminary data.</text>
</comment>
<proteinExistence type="predicted"/>
<dbReference type="Gene3D" id="3.30.565.10">
    <property type="entry name" value="Histidine kinase-like ATPase, C-terminal domain"/>
    <property type="match status" value="1"/>
</dbReference>
<feature type="transmembrane region" description="Helical" evidence="8">
    <location>
        <begin position="83"/>
        <end position="101"/>
    </location>
</feature>
<evidence type="ECO:0000313" key="10">
    <source>
        <dbReference type="EMBL" id="KKO08268.1"/>
    </source>
</evidence>
<dbReference type="PANTHER" id="PTHR44936:SF10">
    <property type="entry name" value="SENSOR PROTEIN RSTB"/>
    <property type="match status" value="1"/>
</dbReference>
<feature type="transmembrane region" description="Helical" evidence="8">
    <location>
        <begin position="51"/>
        <end position="71"/>
    </location>
</feature>
<dbReference type="GO" id="GO:0005524">
    <property type="term" value="F:ATP binding"/>
    <property type="evidence" value="ECO:0007669"/>
    <property type="project" value="UniProtKB-KW"/>
</dbReference>
<dbReference type="GO" id="GO:0005886">
    <property type="term" value="C:plasma membrane"/>
    <property type="evidence" value="ECO:0007669"/>
    <property type="project" value="UniProtKB-SubCell"/>
</dbReference>
<dbReference type="InterPro" id="IPR005467">
    <property type="entry name" value="His_kinase_dom"/>
</dbReference>
<evidence type="ECO:0000256" key="8">
    <source>
        <dbReference type="SAM" id="Phobius"/>
    </source>
</evidence>
<keyword evidence="3" id="KW-0597">Phosphoprotein</keyword>
<dbReference type="GO" id="GO:0000155">
    <property type="term" value="F:phosphorelay sensor kinase activity"/>
    <property type="evidence" value="ECO:0007669"/>
    <property type="project" value="InterPro"/>
</dbReference>
<dbReference type="AlphaFoldDB" id="A0A0F9W7N7"/>
<accession>A0A0F9W7N7</accession>
<dbReference type="InterPro" id="IPR004358">
    <property type="entry name" value="Sig_transdc_His_kin-like_C"/>
</dbReference>
<reference evidence="10" key="1">
    <citation type="journal article" date="2015" name="Nature">
        <title>Complex archaea that bridge the gap between prokaryotes and eukaryotes.</title>
        <authorList>
            <person name="Spang A."/>
            <person name="Saw J.H."/>
            <person name="Jorgensen S.L."/>
            <person name="Zaremba-Niedzwiedzka K."/>
            <person name="Martijn J."/>
            <person name="Lind A.E."/>
            <person name="van Eijk R."/>
            <person name="Schleper C."/>
            <person name="Guy L."/>
            <person name="Ettema T.J."/>
        </authorList>
    </citation>
    <scope>NUCLEOTIDE SEQUENCE</scope>
</reference>
<protein>
    <recommendedName>
        <fullName evidence="2">histidine kinase</fullName>
        <ecNumber evidence="2">2.7.13.3</ecNumber>
    </recommendedName>
</protein>
<keyword evidence="8" id="KW-0472">Membrane</keyword>
<keyword evidence="6" id="KW-0418">Kinase</keyword>